<evidence type="ECO:0000256" key="1">
    <source>
        <dbReference type="ARBA" id="ARBA00008894"/>
    </source>
</evidence>
<dbReference type="Gene3D" id="3.80.10.10">
    <property type="entry name" value="Ribonuclease Inhibitor"/>
    <property type="match status" value="1"/>
</dbReference>
<dbReference type="GO" id="GO:0002758">
    <property type="term" value="P:innate immune response-activating signaling pathway"/>
    <property type="evidence" value="ECO:0007669"/>
    <property type="project" value="UniProtKB-ARBA"/>
</dbReference>
<comment type="similarity">
    <text evidence="1">Belongs to the disease resistance NB-LRR family.</text>
</comment>
<dbReference type="Gramene" id="TVU03572">
    <property type="protein sequence ID" value="TVU03572"/>
    <property type="gene ID" value="EJB05_50888"/>
</dbReference>
<dbReference type="InterPro" id="IPR032675">
    <property type="entry name" value="LRR_dom_sf"/>
</dbReference>
<sequence length="944" mass="107124">MAVQLATGVLGRLPGKLLELLKDEYNLHKSVRPQVESLSLELESMHTSLCKVAQVPSDQLDPQVRLWSRDVREASYDMEDILDTFLVRVDGGSQPAMDAGKVKRLRKKMGKLFSLSEFKARREIAGAIEGIKKQLEEMTLRRNRYKVDDVEAKPATTSIDPLLSALYPKTSQLVGMTEPTDQLVKMLSLGVSDDREKEMKIVSIVGFGGVGKTTLAKVVYDKLKSDFDDKSTAFVSVGRNPDLKKLFRDILIDLDKERYTSKFNLMILDEKQLIDEIHEFLKNKRYLLVIDDIWDVSLWEKIQYSMVENNLGCKIIITTRNREVAEKIGSSIYNMKPLSDEISEILFYGRIFGSREMCPEEFSVVSAKILKKCGGVPLVICTTSSLLANERENVADWDELCDSIGSGLAEDPSMKGMRKILSLSYYDLPSHLKTCLLYLSIFPEDFVIRVDRLILRWIAEDFIKQVRKGDKLYEIGWSYFNELVNRSMIQFSEDRFDTKSSTCHVHDVVLDLVCNLAKEENFVTLSHGIEQNTSLQSKVRRLSLQKTSGATSCNMSHVRSFTIFSPAIDSMPMLSSFPALRVLDLEGCNLENRNLSHVGSLVQLRYLGLGYTRYGGELPKDLGKLQFLQTLDLEGAAVKELPASFERLKRLMVLRLDWDMRPPSGIRNLTALEVLSRCRFTELTNFVEELGGLTNLRVLIFDVREEDQSSMETLVPSLRCMQKLRELTIYNDFLIDMEDWAPPQCLRDFTAPKMHLLPTWVNAPCMQQLISLFVSVEVLRQHDVDALGRLHSLEFLEFNYNKVAIGETLTVNSGLFPRLTRLRSYHASIASVFRPGSVPWLRELTLSFSLREMMDAWNGSFDFGLENLGCLEKFTACVYDEDATEQEREEVVDGLRRARDTHPNGATFEVMMDSGAVEPMQIPETCATAFSVNLQACGFGAAQQ</sequence>
<keyword evidence="4" id="KW-0547">Nucleotide-binding</keyword>
<feature type="domain" description="Disease resistance protein winged helix" evidence="9">
    <location>
        <begin position="441"/>
        <end position="513"/>
    </location>
</feature>
<reference evidence="11 12" key="1">
    <citation type="journal article" date="2019" name="Sci. Rep.">
        <title>A high-quality genome of Eragrostis curvula grass provides insights into Poaceae evolution and supports new strategies to enhance forage quality.</title>
        <authorList>
            <person name="Carballo J."/>
            <person name="Santos B.A.C.M."/>
            <person name="Zappacosta D."/>
            <person name="Garbus I."/>
            <person name="Selva J.P."/>
            <person name="Gallo C.A."/>
            <person name="Diaz A."/>
            <person name="Albertini E."/>
            <person name="Caccamo M."/>
            <person name="Echenique V."/>
        </authorList>
    </citation>
    <scope>NUCLEOTIDE SEQUENCE [LARGE SCALE GENOMIC DNA]</scope>
    <source>
        <strain evidence="12">cv. Victoria</strain>
        <tissue evidence="11">Leaf</tissue>
    </source>
</reference>
<evidence type="ECO:0000259" key="8">
    <source>
        <dbReference type="Pfam" id="PF18052"/>
    </source>
</evidence>
<dbReference type="AlphaFoldDB" id="A0A5J9SX82"/>
<dbReference type="FunFam" id="1.10.10.10:FF:000322">
    <property type="entry name" value="Probable disease resistance protein At1g63360"/>
    <property type="match status" value="1"/>
</dbReference>
<dbReference type="SUPFAM" id="SSF52540">
    <property type="entry name" value="P-loop containing nucleoside triphosphate hydrolases"/>
    <property type="match status" value="1"/>
</dbReference>
<dbReference type="GO" id="GO:0042742">
    <property type="term" value="P:defense response to bacterium"/>
    <property type="evidence" value="ECO:0007669"/>
    <property type="project" value="UniProtKB-ARBA"/>
</dbReference>
<dbReference type="InterPro" id="IPR036388">
    <property type="entry name" value="WH-like_DNA-bd_sf"/>
</dbReference>
<dbReference type="CDD" id="cd14798">
    <property type="entry name" value="RX-CC_like"/>
    <property type="match status" value="1"/>
</dbReference>
<dbReference type="InterPro" id="IPR044974">
    <property type="entry name" value="Disease_R_plants"/>
</dbReference>
<dbReference type="InterPro" id="IPR058922">
    <property type="entry name" value="WHD_DRP"/>
</dbReference>
<keyword evidence="12" id="KW-1185">Reference proteome</keyword>
<feature type="domain" description="NB-ARC" evidence="7">
    <location>
        <begin position="195"/>
        <end position="333"/>
    </location>
</feature>
<dbReference type="InterPro" id="IPR027417">
    <property type="entry name" value="P-loop_NTPase"/>
</dbReference>
<dbReference type="Gene3D" id="1.10.10.10">
    <property type="entry name" value="Winged helix-like DNA-binding domain superfamily/Winged helix DNA-binding domain"/>
    <property type="match status" value="1"/>
</dbReference>
<evidence type="ECO:0000256" key="4">
    <source>
        <dbReference type="ARBA" id="ARBA00022741"/>
    </source>
</evidence>
<dbReference type="InterPro" id="IPR055414">
    <property type="entry name" value="LRR_R13L4/SHOC2-like"/>
</dbReference>
<comment type="caution">
    <text evidence="11">The sequence shown here is derived from an EMBL/GenBank/DDBJ whole genome shotgun (WGS) entry which is preliminary data.</text>
</comment>
<dbReference type="Pfam" id="PF23598">
    <property type="entry name" value="LRR_14"/>
    <property type="match status" value="1"/>
</dbReference>
<keyword evidence="5" id="KW-0611">Plant defense</keyword>
<evidence type="ECO:0000259" key="9">
    <source>
        <dbReference type="Pfam" id="PF23559"/>
    </source>
</evidence>
<evidence type="ECO:0000256" key="5">
    <source>
        <dbReference type="ARBA" id="ARBA00022821"/>
    </source>
</evidence>
<dbReference type="EMBL" id="RWGY01000165">
    <property type="protein sequence ID" value="TVU03572.1"/>
    <property type="molecule type" value="Genomic_DNA"/>
</dbReference>
<dbReference type="PRINTS" id="PR00364">
    <property type="entry name" value="DISEASERSIST"/>
</dbReference>
<evidence type="ECO:0000256" key="3">
    <source>
        <dbReference type="ARBA" id="ARBA00022737"/>
    </source>
</evidence>
<evidence type="ECO:0000256" key="2">
    <source>
        <dbReference type="ARBA" id="ARBA00022614"/>
    </source>
</evidence>
<dbReference type="GO" id="GO:0043531">
    <property type="term" value="F:ADP binding"/>
    <property type="evidence" value="ECO:0007669"/>
    <property type="project" value="InterPro"/>
</dbReference>
<dbReference type="InterPro" id="IPR002182">
    <property type="entry name" value="NB-ARC"/>
</dbReference>
<feature type="domain" description="Disease resistance N-terminal" evidence="8">
    <location>
        <begin position="9"/>
        <end position="93"/>
    </location>
</feature>
<dbReference type="Gene3D" id="3.40.50.300">
    <property type="entry name" value="P-loop containing nucleotide triphosphate hydrolases"/>
    <property type="match status" value="1"/>
</dbReference>
<evidence type="ECO:0000313" key="11">
    <source>
        <dbReference type="EMBL" id="TVU03572.1"/>
    </source>
</evidence>
<dbReference type="InterPro" id="IPR038005">
    <property type="entry name" value="RX-like_CC"/>
</dbReference>
<evidence type="ECO:0000259" key="7">
    <source>
        <dbReference type="Pfam" id="PF00931"/>
    </source>
</evidence>
<dbReference type="SUPFAM" id="SSF52058">
    <property type="entry name" value="L domain-like"/>
    <property type="match status" value="1"/>
</dbReference>
<protein>
    <recommendedName>
        <fullName evidence="13">AAA+ ATPase domain-containing protein</fullName>
    </recommendedName>
</protein>
<dbReference type="Pfam" id="PF23559">
    <property type="entry name" value="WHD_DRP"/>
    <property type="match status" value="1"/>
</dbReference>
<accession>A0A5J9SX82</accession>
<dbReference type="InterPro" id="IPR041118">
    <property type="entry name" value="Rx_N"/>
</dbReference>
<feature type="domain" description="Disease resistance R13L4/SHOC-2-like LRR" evidence="10">
    <location>
        <begin position="557"/>
        <end position="907"/>
    </location>
</feature>
<keyword evidence="3" id="KW-0677">Repeat</keyword>
<evidence type="ECO:0000259" key="10">
    <source>
        <dbReference type="Pfam" id="PF23598"/>
    </source>
</evidence>
<dbReference type="InterPro" id="IPR042197">
    <property type="entry name" value="Apaf_helical"/>
</dbReference>
<name>A0A5J9SX82_9POAL</name>
<dbReference type="OrthoDB" id="1357022at2759"/>
<proteinExistence type="inferred from homology"/>
<evidence type="ECO:0000256" key="6">
    <source>
        <dbReference type="ARBA" id="ARBA00023054"/>
    </source>
</evidence>
<dbReference type="Pfam" id="PF18052">
    <property type="entry name" value="Rx_N"/>
    <property type="match status" value="1"/>
</dbReference>
<dbReference type="Proteomes" id="UP000324897">
    <property type="component" value="Unassembled WGS sequence"/>
</dbReference>
<gene>
    <name evidence="11" type="ORF">EJB05_50888</name>
</gene>
<dbReference type="Gene3D" id="1.10.8.430">
    <property type="entry name" value="Helical domain of apoptotic protease-activating factors"/>
    <property type="match status" value="1"/>
</dbReference>
<dbReference type="PANTHER" id="PTHR23155">
    <property type="entry name" value="DISEASE RESISTANCE PROTEIN RP"/>
    <property type="match status" value="1"/>
</dbReference>
<dbReference type="Pfam" id="PF00931">
    <property type="entry name" value="NB-ARC"/>
    <property type="match status" value="1"/>
</dbReference>
<keyword evidence="2" id="KW-0433">Leucine-rich repeat</keyword>
<dbReference type="Gene3D" id="1.20.5.4130">
    <property type="match status" value="1"/>
</dbReference>
<dbReference type="GO" id="GO:0009626">
    <property type="term" value="P:plant-type hypersensitive response"/>
    <property type="evidence" value="ECO:0007669"/>
    <property type="project" value="UniProtKB-ARBA"/>
</dbReference>
<dbReference type="PANTHER" id="PTHR23155:SF1116">
    <property type="entry name" value="OS12G0273300 PROTEIN"/>
    <property type="match status" value="1"/>
</dbReference>
<dbReference type="FunFam" id="3.40.50.300:FF:001091">
    <property type="entry name" value="Probable disease resistance protein At1g61300"/>
    <property type="match status" value="1"/>
</dbReference>
<organism evidence="11 12">
    <name type="scientific">Eragrostis curvula</name>
    <name type="common">weeping love grass</name>
    <dbReference type="NCBI Taxonomy" id="38414"/>
    <lineage>
        <taxon>Eukaryota</taxon>
        <taxon>Viridiplantae</taxon>
        <taxon>Streptophyta</taxon>
        <taxon>Embryophyta</taxon>
        <taxon>Tracheophyta</taxon>
        <taxon>Spermatophyta</taxon>
        <taxon>Magnoliopsida</taxon>
        <taxon>Liliopsida</taxon>
        <taxon>Poales</taxon>
        <taxon>Poaceae</taxon>
        <taxon>PACMAD clade</taxon>
        <taxon>Chloridoideae</taxon>
        <taxon>Eragrostideae</taxon>
        <taxon>Eragrostidinae</taxon>
        <taxon>Eragrostis</taxon>
    </lineage>
</organism>
<evidence type="ECO:0000313" key="12">
    <source>
        <dbReference type="Proteomes" id="UP000324897"/>
    </source>
</evidence>
<keyword evidence="6" id="KW-0175">Coiled coil</keyword>
<evidence type="ECO:0008006" key="13">
    <source>
        <dbReference type="Google" id="ProtNLM"/>
    </source>
</evidence>